<accession>A0ACB9QA22</accession>
<dbReference type="EMBL" id="CM039426">
    <property type="protein sequence ID" value="KAI4357621.1"/>
    <property type="molecule type" value="Genomic_DNA"/>
</dbReference>
<sequence length="786" mass="87782">MNPEYTLFDSVTPINTTNNTAYYKVCLPIPPNVDSDGIWGAHVLAASPMKSSFPVFELQVVIIFIVTQLCHFLFKRLGLPFFLSQMMAGLILGPSIPLGPLDKFKMMLFPYGSQDTLATLTSVGFSIFIFLYAVQMDFTIIIRTGRKAWLIAFMGMVVPLAVCCATAAIFSHKLKEVFGDEFGDLHPVYATQITNSFAVIASLLTDLKILNSGLGRLAMSSALVSDMMSITIRSITQSIEENLHHKKEAFLVLGFLFVFSILIPLIFRPLMFWVIKNTPEGRPVREIYVYALIVLMFGLGVVSREIGQSFVLGPIILGLAVPEGPPLGSALVEKLELFGTWFLFPIFITTSMMKVDLTLKFSFSSVSVVIAFLHLAHVVKLLACMVTAICCKMPIRDAFIIALILNFKGVVEVVLFTVLYDQKYIHSQTYAIMMLSIMILASFLQTAIRYLYDPSRKYTCYQNRNVMNLKHSMELRILACTHKPHDITPTIEVLKLCHPMEESPITVHALDLIELVGRSSPIFITHGIQKQVASSTYQSYSEEVILAFDLFKHENPGAISAHTYTAISPTNLMHEDICHLAMDKHASIIILPFHRRWSIDGQIEYEDKKVRTLNCIVLERAPCSVGILVSHASHPVSKLAVIFLTGKDDREALCLAKRAARDPLVHLTVYHLVSEYETRATNELMLDNAVLEDVKLAEHSTALNVTYTQIEVKDGPQTASILHAMEGKHDFFMVGRRHDTDIPQISGLVDWNDFPEMGVIGDFLASPDFDSKASVLVVQQQEAACK</sequence>
<gene>
    <name evidence="1" type="ORF">L6164_001558</name>
</gene>
<organism evidence="1 2">
    <name type="scientific">Bauhinia variegata</name>
    <name type="common">Purple orchid tree</name>
    <name type="synonym">Phanera variegata</name>
    <dbReference type="NCBI Taxonomy" id="167791"/>
    <lineage>
        <taxon>Eukaryota</taxon>
        <taxon>Viridiplantae</taxon>
        <taxon>Streptophyta</taxon>
        <taxon>Embryophyta</taxon>
        <taxon>Tracheophyta</taxon>
        <taxon>Spermatophyta</taxon>
        <taxon>Magnoliopsida</taxon>
        <taxon>eudicotyledons</taxon>
        <taxon>Gunneridae</taxon>
        <taxon>Pentapetalae</taxon>
        <taxon>rosids</taxon>
        <taxon>fabids</taxon>
        <taxon>Fabales</taxon>
        <taxon>Fabaceae</taxon>
        <taxon>Cercidoideae</taxon>
        <taxon>Cercideae</taxon>
        <taxon>Bauhiniinae</taxon>
        <taxon>Bauhinia</taxon>
    </lineage>
</organism>
<name>A0ACB9QA22_BAUVA</name>
<keyword evidence="2" id="KW-1185">Reference proteome</keyword>
<evidence type="ECO:0000313" key="2">
    <source>
        <dbReference type="Proteomes" id="UP000828941"/>
    </source>
</evidence>
<evidence type="ECO:0000313" key="1">
    <source>
        <dbReference type="EMBL" id="KAI4357621.1"/>
    </source>
</evidence>
<protein>
    <submittedName>
        <fullName evidence="1">Uncharacterized protein</fullName>
    </submittedName>
</protein>
<proteinExistence type="predicted"/>
<dbReference type="Proteomes" id="UP000828941">
    <property type="component" value="Chromosome 1"/>
</dbReference>
<reference evidence="1 2" key="1">
    <citation type="journal article" date="2022" name="DNA Res.">
        <title>Chromosomal-level genome assembly of the orchid tree Bauhinia variegata (Leguminosae; Cercidoideae) supports the allotetraploid origin hypothesis of Bauhinia.</title>
        <authorList>
            <person name="Zhong Y."/>
            <person name="Chen Y."/>
            <person name="Zheng D."/>
            <person name="Pang J."/>
            <person name="Liu Y."/>
            <person name="Luo S."/>
            <person name="Meng S."/>
            <person name="Qian L."/>
            <person name="Wei D."/>
            <person name="Dai S."/>
            <person name="Zhou R."/>
        </authorList>
    </citation>
    <scope>NUCLEOTIDE SEQUENCE [LARGE SCALE GENOMIC DNA]</scope>
    <source>
        <strain evidence="1">BV-YZ2020</strain>
    </source>
</reference>
<comment type="caution">
    <text evidence="1">The sequence shown here is derived from an EMBL/GenBank/DDBJ whole genome shotgun (WGS) entry which is preliminary data.</text>
</comment>